<dbReference type="GO" id="GO:0006310">
    <property type="term" value="P:DNA recombination"/>
    <property type="evidence" value="ECO:0007669"/>
    <property type="project" value="UniProtKB-UniRule"/>
</dbReference>
<comment type="subcellular location">
    <subcellularLocation>
        <location evidence="13">Cytoplasm</location>
    </subcellularLocation>
</comment>
<dbReference type="STRING" id="1261640.BHK98_02230"/>
<sequence>MRILGIDPGYAIMGWSVLDMKGNRFRAVDYGSITTDAGVEMPLRLRHLYSELTAVIERYRPEEASIEELFFNNNAKTVIHVGEARGVAILACVNGGLDVYEYTPLQIKQALVGYGRADKKQVQAMVKTILNLEQVPRPDDTADAVAAAICHGHSAGAVQRLEKLKKRGMKRII</sequence>
<evidence type="ECO:0000313" key="15">
    <source>
        <dbReference type="EMBL" id="OLR54997.1"/>
    </source>
</evidence>
<keyword evidence="16" id="KW-1185">Reference proteome</keyword>
<accession>A0A1Q9JFS6</accession>
<evidence type="ECO:0000256" key="4">
    <source>
        <dbReference type="ARBA" id="ARBA00022723"/>
    </source>
</evidence>
<keyword evidence="3 13" id="KW-0540">Nuclease</keyword>
<evidence type="ECO:0000256" key="11">
    <source>
        <dbReference type="ARBA" id="ARBA00023204"/>
    </source>
</evidence>
<name>A0A1Q9JFS6_9FIRM</name>
<feature type="active site" evidence="13">
    <location>
        <position position="7"/>
    </location>
</feature>
<dbReference type="HAMAP" id="MF_00034">
    <property type="entry name" value="RuvC"/>
    <property type="match status" value="1"/>
</dbReference>
<keyword evidence="5 13" id="KW-0255">Endonuclease</keyword>
<evidence type="ECO:0000256" key="9">
    <source>
        <dbReference type="ARBA" id="ARBA00023125"/>
    </source>
</evidence>
<dbReference type="InterPro" id="IPR002176">
    <property type="entry name" value="X-over_junc_endoDNase_RuvC"/>
</dbReference>
<dbReference type="GO" id="GO:0003677">
    <property type="term" value="F:DNA binding"/>
    <property type="evidence" value="ECO:0007669"/>
    <property type="project" value="UniProtKB-KW"/>
</dbReference>
<organism evidence="15 16">
    <name type="scientific">Hornefia porci</name>
    <dbReference type="NCBI Taxonomy" id="2652292"/>
    <lineage>
        <taxon>Bacteria</taxon>
        <taxon>Bacillati</taxon>
        <taxon>Bacillota</taxon>
        <taxon>Clostridia</taxon>
        <taxon>Peptostreptococcales</taxon>
        <taxon>Anaerovoracaceae</taxon>
        <taxon>Hornefia</taxon>
    </lineage>
</organism>
<evidence type="ECO:0000256" key="12">
    <source>
        <dbReference type="ARBA" id="ARBA00029354"/>
    </source>
</evidence>
<keyword evidence="9 13" id="KW-0238">DNA-binding</keyword>
<dbReference type="EC" id="3.1.21.10" evidence="13 14"/>
<dbReference type="PROSITE" id="PS01321">
    <property type="entry name" value="RUVC"/>
    <property type="match status" value="1"/>
</dbReference>
<dbReference type="CDD" id="cd16962">
    <property type="entry name" value="RuvC"/>
    <property type="match status" value="1"/>
</dbReference>
<evidence type="ECO:0000256" key="10">
    <source>
        <dbReference type="ARBA" id="ARBA00023172"/>
    </source>
</evidence>
<keyword evidence="2 13" id="KW-0963">Cytoplasm</keyword>
<proteinExistence type="inferred from homology"/>
<evidence type="ECO:0000256" key="14">
    <source>
        <dbReference type="NCBIfam" id="TIGR00228"/>
    </source>
</evidence>
<dbReference type="OrthoDB" id="9805499at2"/>
<reference evidence="15 16" key="1">
    <citation type="journal article" date="2016" name="Appl. Environ. Microbiol.">
        <title>Function and Phylogeny of Bacterial Butyryl Coenzyme A:Acetate Transferases and Their Diversity in the Proximal Colon of Swine.</title>
        <authorList>
            <person name="Trachsel J."/>
            <person name="Bayles D.O."/>
            <person name="Looft T."/>
            <person name="Levine U.Y."/>
            <person name="Allen H.K."/>
        </authorList>
    </citation>
    <scope>NUCLEOTIDE SEQUENCE [LARGE SCALE GENOMIC DNA]</scope>
    <source>
        <strain evidence="15 16">68-3-10</strain>
    </source>
</reference>
<comment type="caution">
    <text evidence="15">The sequence shown here is derived from an EMBL/GenBank/DDBJ whole genome shotgun (WGS) entry which is preliminary data.</text>
</comment>
<comment type="function">
    <text evidence="13">The RuvA-RuvB-RuvC complex processes Holliday junction (HJ) DNA during genetic recombination and DNA repair. Endonuclease that resolves HJ intermediates. Cleaves cruciform DNA by making single-stranded nicks across the HJ at symmetrical positions within the homologous arms, yielding a 5'-phosphate and a 3'-hydroxyl group; requires a central core of homology in the junction. The consensus cleavage sequence is 5'-(A/T)TT(C/G)-3'. Cleavage occurs on the 3'-side of the TT dinucleotide at the point of strand exchange. HJ branch migration catalyzed by RuvA-RuvB allows RuvC to scan DNA until it finds its consensus sequence, where it cleaves and resolves the cruciform DNA.</text>
</comment>
<dbReference type="RefSeq" id="WP_075712005.1">
    <property type="nucleotide sequence ID" value="NZ_MJIE01000001.1"/>
</dbReference>
<evidence type="ECO:0000256" key="2">
    <source>
        <dbReference type="ARBA" id="ARBA00022490"/>
    </source>
</evidence>
<feature type="binding site" evidence="13">
    <location>
        <position position="7"/>
    </location>
    <ligand>
        <name>Mg(2+)</name>
        <dbReference type="ChEBI" id="CHEBI:18420"/>
        <label>1</label>
    </ligand>
</feature>
<dbReference type="PANTHER" id="PTHR30194:SF3">
    <property type="entry name" value="CROSSOVER JUNCTION ENDODEOXYRIBONUCLEASE RUVC"/>
    <property type="match status" value="1"/>
</dbReference>
<dbReference type="GO" id="GO:0005737">
    <property type="term" value="C:cytoplasm"/>
    <property type="evidence" value="ECO:0007669"/>
    <property type="project" value="UniProtKB-SubCell"/>
</dbReference>
<dbReference type="GO" id="GO:0006281">
    <property type="term" value="P:DNA repair"/>
    <property type="evidence" value="ECO:0007669"/>
    <property type="project" value="UniProtKB-UniRule"/>
</dbReference>
<keyword evidence="8 13" id="KW-0460">Magnesium</keyword>
<evidence type="ECO:0000256" key="7">
    <source>
        <dbReference type="ARBA" id="ARBA00022801"/>
    </source>
</evidence>
<dbReference type="GO" id="GO:0008821">
    <property type="term" value="F:crossover junction DNA endonuclease activity"/>
    <property type="evidence" value="ECO:0007669"/>
    <property type="project" value="UniProtKB-UniRule"/>
</dbReference>
<dbReference type="FunFam" id="3.30.420.10:FF:000002">
    <property type="entry name" value="Crossover junction endodeoxyribonuclease RuvC"/>
    <property type="match status" value="1"/>
</dbReference>
<comment type="cofactor">
    <cofactor evidence="13">
        <name>Mg(2+)</name>
        <dbReference type="ChEBI" id="CHEBI:18420"/>
    </cofactor>
    <text evidence="13">Binds 2 Mg(2+) ion per subunit.</text>
</comment>
<comment type="subunit">
    <text evidence="13">Homodimer which binds Holliday junction (HJ) DNA. The HJ becomes 2-fold symmetrical on binding to RuvC with unstacked arms; it has a different conformation from HJ DNA in complex with RuvA. In the full resolvosome a probable DNA-RuvA(4)-RuvB(12)-RuvC(2) complex forms which resolves the HJ.</text>
</comment>
<dbReference type="InterPro" id="IPR020563">
    <property type="entry name" value="X-over_junc_endoDNase_Mg_BS"/>
</dbReference>
<dbReference type="PANTHER" id="PTHR30194">
    <property type="entry name" value="CROSSOVER JUNCTION ENDODEOXYRIBONUCLEASE RUVC"/>
    <property type="match status" value="1"/>
</dbReference>
<dbReference type="Gene3D" id="3.30.420.10">
    <property type="entry name" value="Ribonuclease H-like superfamily/Ribonuclease H"/>
    <property type="match status" value="1"/>
</dbReference>
<dbReference type="InterPro" id="IPR036397">
    <property type="entry name" value="RNaseH_sf"/>
</dbReference>
<keyword evidence="6 13" id="KW-0227">DNA damage</keyword>
<dbReference type="Pfam" id="PF02075">
    <property type="entry name" value="RuvC"/>
    <property type="match status" value="1"/>
</dbReference>
<feature type="binding site" evidence="13">
    <location>
        <position position="67"/>
    </location>
    <ligand>
        <name>Mg(2+)</name>
        <dbReference type="ChEBI" id="CHEBI:18420"/>
        <label>2</label>
    </ligand>
</feature>
<feature type="binding site" evidence="13">
    <location>
        <position position="140"/>
    </location>
    <ligand>
        <name>Mg(2+)</name>
        <dbReference type="ChEBI" id="CHEBI:18420"/>
        <label>1</label>
    </ligand>
</feature>
<dbReference type="EMBL" id="MJIE01000001">
    <property type="protein sequence ID" value="OLR54997.1"/>
    <property type="molecule type" value="Genomic_DNA"/>
</dbReference>
<keyword evidence="4 13" id="KW-0479">Metal-binding</keyword>
<dbReference type="AlphaFoldDB" id="A0A1Q9JFS6"/>
<evidence type="ECO:0000256" key="8">
    <source>
        <dbReference type="ARBA" id="ARBA00022842"/>
    </source>
</evidence>
<evidence type="ECO:0000256" key="6">
    <source>
        <dbReference type="ARBA" id="ARBA00022763"/>
    </source>
</evidence>
<dbReference type="GO" id="GO:0000287">
    <property type="term" value="F:magnesium ion binding"/>
    <property type="evidence" value="ECO:0007669"/>
    <property type="project" value="UniProtKB-UniRule"/>
</dbReference>
<comment type="similarity">
    <text evidence="1 13">Belongs to the RuvC family.</text>
</comment>
<comment type="catalytic activity">
    <reaction evidence="12 13">
        <text>Endonucleolytic cleavage at a junction such as a reciprocal single-stranded crossover between two homologous DNA duplexes (Holliday junction).</text>
        <dbReference type="EC" id="3.1.21.10"/>
    </reaction>
</comment>
<dbReference type="Proteomes" id="UP000187404">
    <property type="component" value="Unassembled WGS sequence"/>
</dbReference>
<gene>
    <name evidence="13" type="primary">ruvC</name>
    <name evidence="15" type="ORF">BHK98_02230</name>
</gene>
<dbReference type="PRINTS" id="PR00696">
    <property type="entry name" value="RSOLVASERUVC"/>
</dbReference>
<protein>
    <recommendedName>
        <fullName evidence="13 14">Crossover junction endodeoxyribonuclease RuvC</fullName>
        <ecNumber evidence="13 14">3.1.21.10</ecNumber>
    </recommendedName>
    <alternativeName>
        <fullName evidence="13">Holliday junction nuclease RuvC</fullName>
    </alternativeName>
    <alternativeName>
        <fullName evidence="13">Holliday junction resolvase RuvC</fullName>
    </alternativeName>
</protein>
<evidence type="ECO:0000256" key="3">
    <source>
        <dbReference type="ARBA" id="ARBA00022722"/>
    </source>
</evidence>
<dbReference type="GO" id="GO:0048476">
    <property type="term" value="C:Holliday junction resolvase complex"/>
    <property type="evidence" value="ECO:0007669"/>
    <property type="project" value="UniProtKB-UniRule"/>
</dbReference>
<keyword evidence="7 13" id="KW-0378">Hydrolase</keyword>
<dbReference type="InterPro" id="IPR012337">
    <property type="entry name" value="RNaseH-like_sf"/>
</dbReference>
<evidence type="ECO:0000256" key="13">
    <source>
        <dbReference type="HAMAP-Rule" id="MF_00034"/>
    </source>
</evidence>
<evidence type="ECO:0000313" key="16">
    <source>
        <dbReference type="Proteomes" id="UP000187404"/>
    </source>
</evidence>
<dbReference type="SUPFAM" id="SSF53098">
    <property type="entry name" value="Ribonuclease H-like"/>
    <property type="match status" value="1"/>
</dbReference>
<dbReference type="NCBIfam" id="TIGR00228">
    <property type="entry name" value="ruvC"/>
    <property type="match status" value="1"/>
</dbReference>
<keyword evidence="11 13" id="KW-0234">DNA repair</keyword>
<feature type="active site" evidence="13">
    <location>
        <position position="140"/>
    </location>
</feature>
<feature type="active site" evidence="13">
    <location>
        <position position="67"/>
    </location>
</feature>
<dbReference type="NCBIfam" id="NF000711">
    <property type="entry name" value="PRK00039.2-1"/>
    <property type="match status" value="1"/>
</dbReference>
<evidence type="ECO:0000256" key="1">
    <source>
        <dbReference type="ARBA" id="ARBA00009518"/>
    </source>
</evidence>
<keyword evidence="10 13" id="KW-0233">DNA recombination</keyword>
<evidence type="ECO:0000256" key="5">
    <source>
        <dbReference type="ARBA" id="ARBA00022759"/>
    </source>
</evidence>